<dbReference type="Gene3D" id="2.40.37.10">
    <property type="entry name" value="Lyase, Ornithine Decarboxylase, Chain A, domain 1"/>
    <property type="match status" value="1"/>
</dbReference>
<sequence length="54" mass="5817">ALHVAFLDTGAYQDPLASHHCLLSNPAKLVAQNGVVTVARKRETAEDVGKLFGW</sequence>
<accession>A0A9D6DSF6</accession>
<dbReference type="InterPro" id="IPR009006">
    <property type="entry name" value="Ala_racemase/Decarboxylase_C"/>
</dbReference>
<name>A0A9D6DSF6_9BACT</name>
<proteinExistence type="predicted"/>
<gene>
    <name evidence="1" type="ORF">HYT38_02970</name>
</gene>
<dbReference type="AlphaFoldDB" id="A0A9D6DSF6"/>
<reference evidence="1" key="1">
    <citation type="submission" date="2020-07" db="EMBL/GenBank/DDBJ databases">
        <title>Huge and variable diversity of episymbiotic CPR bacteria and DPANN archaea in groundwater ecosystems.</title>
        <authorList>
            <person name="He C.Y."/>
            <person name="Keren R."/>
            <person name="Whittaker M."/>
            <person name="Farag I.F."/>
            <person name="Doudna J."/>
            <person name="Cate J.H.D."/>
            <person name="Banfield J.F."/>
        </authorList>
    </citation>
    <scope>NUCLEOTIDE SEQUENCE</scope>
    <source>
        <strain evidence="1">NC_groundwater_191_Ag_S-0.1um_45_8</strain>
    </source>
</reference>
<dbReference type="SUPFAM" id="SSF50621">
    <property type="entry name" value="Alanine racemase C-terminal domain-like"/>
    <property type="match status" value="1"/>
</dbReference>
<feature type="non-terminal residue" evidence="1">
    <location>
        <position position="1"/>
    </location>
</feature>
<protein>
    <submittedName>
        <fullName evidence="1">Uncharacterized protein</fullName>
    </submittedName>
</protein>
<dbReference type="EMBL" id="JACOYY010000083">
    <property type="protein sequence ID" value="MBI2052606.1"/>
    <property type="molecule type" value="Genomic_DNA"/>
</dbReference>
<dbReference type="GO" id="GO:0003824">
    <property type="term" value="F:catalytic activity"/>
    <property type="evidence" value="ECO:0007669"/>
    <property type="project" value="InterPro"/>
</dbReference>
<evidence type="ECO:0000313" key="1">
    <source>
        <dbReference type="EMBL" id="MBI2052606.1"/>
    </source>
</evidence>
<dbReference type="Proteomes" id="UP000786662">
    <property type="component" value="Unassembled WGS sequence"/>
</dbReference>
<evidence type="ECO:0000313" key="2">
    <source>
        <dbReference type="Proteomes" id="UP000786662"/>
    </source>
</evidence>
<organism evidence="1 2">
    <name type="scientific">Candidatus Sungiibacteriota bacterium</name>
    <dbReference type="NCBI Taxonomy" id="2750080"/>
    <lineage>
        <taxon>Bacteria</taxon>
        <taxon>Candidatus Sungiibacteriota</taxon>
    </lineage>
</organism>
<comment type="caution">
    <text evidence="1">The sequence shown here is derived from an EMBL/GenBank/DDBJ whole genome shotgun (WGS) entry which is preliminary data.</text>
</comment>